<evidence type="ECO:0000256" key="2">
    <source>
        <dbReference type="SAM" id="SignalP"/>
    </source>
</evidence>
<sequence length="294" mass="34115">KEILEAMESFRCFLAITFLCLVSAGIRSEEQREKEVPVQSECNINEKNGKELSIETILEVIEGHIRKSFQILWDTYELCKCLKLYTEDSTTEEPTNDVLDYYKTAWLTLEAGYLQAHAIGGNKSGTGVLTNTQQTVHPKVIEFKATMLFFEKHVFYLLGDLRNIANKQKNEIEVNEIDSLRAESHKMCQMYDESNIFKYLDEENIEEECKGWIEVLERIDEKMNGLSTAECVSILMKIFYAYKYLYCRVEFNCSERGLEESYKHSTNSNVHPTEYETLTPNPEPLEEHTSGTRQ</sequence>
<organism evidence="3 4">
    <name type="scientific">Vavraia culicis (isolate floridensis)</name>
    <name type="common">Microsporidian parasite</name>
    <dbReference type="NCBI Taxonomy" id="948595"/>
    <lineage>
        <taxon>Eukaryota</taxon>
        <taxon>Fungi</taxon>
        <taxon>Fungi incertae sedis</taxon>
        <taxon>Microsporidia</taxon>
        <taxon>Pleistophoridae</taxon>
        <taxon>Vavraia</taxon>
    </lineage>
</organism>
<dbReference type="EMBL" id="GL877450">
    <property type="protein sequence ID" value="ELA46329.1"/>
    <property type="molecule type" value="Genomic_DNA"/>
</dbReference>
<feature type="non-terminal residue" evidence="3">
    <location>
        <position position="1"/>
    </location>
</feature>
<feature type="region of interest" description="Disordered" evidence="1">
    <location>
        <begin position="264"/>
        <end position="294"/>
    </location>
</feature>
<dbReference type="AlphaFoldDB" id="L2GRR6"/>
<dbReference type="Proteomes" id="UP000011081">
    <property type="component" value="Unassembled WGS sequence"/>
</dbReference>
<dbReference type="GeneID" id="19880041"/>
<feature type="signal peptide" evidence="2">
    <location>
        <begin position="1"/>
        <end position="28"/>
    </location>
</feature>
<dbReference type="HOGENOM" id="CLU_082621_0_0_1"/>
<name>L2GRR6_VAVCU</name>
<feature type="compositionally biased region" description="Basic and acidic residues" evidence="1">
    <location>
        <begin position="285"/>
        <end position="294"/>
    </location>
</feature>
<gene>
    <name evidence="3" type="ORF">VCUG_02174</name>
</gene>
<reference evidence="4" key="1">
    <citation type="submission" date="2011-03" db="EMBL/GenBank/DDBJ databases">
        <title>The genome sequence of Vavraia culicis strain floridensis.</title>
        <authorList>
            <consortium name="The Broad Institute Genome Sequencing Platform"/>
            <person name="Cuomo C."/>
            <person name="Becnel J."/>
            <person name="Sanscrainte N."/>
            <person name="Young S.K."/>
            <person name="Zeng Q."/>
            <person name="Gargeya S."/>
            <person name="Fitzgerald M."/>
            <person name="Haas B."/>
            <person name="Abouelleil A."/>
            <person name="Alvarado L."/>
            <person name="Arachchi H.M."/>
            <person name="Berlin A."/>
            <person name="Chapman S.B."/>
            <person name="Gearin G."/>
            <person name="Goldberg J."/>
            <person name="Griggs A."/>
            <person name="Gujja S."/>
            <person name="Hansen M."/>
            <person name="Heiman D."/>
            <person name="Howarth C."/>
            <person name="Larimer J."/>
            <person name="Lui A."/>
            <person name="MacDonald P.J.P."/>
            <person name="McCowen C."/>
            <person name="Montmayeur A."/>
            <person name="Murphy C."/>
            <person name="Neiman D."/>
            <person name="Pearson M."/>
            <person name="Priest M."/>
            <person name="Roberts A."/>
            <person name="Saif S."/>
            <person name="Shea T."/>
            <person name="Sisk P."/>
            <person name="Stolte C."/>
            <person name="Sykes S."/>
            <person name="Wortman J."/>
            <person name="Nusbaum C."/>
            <person name="Birren B."/>
        </authorList>
    </citation>
    <scope>NUCLEOTIDE SEQUENCE [LARGE SCALE GENOMIC DNA]</scope>
    <source>
        <strain evidence="4">floridensis</strain>
    </source>
</reference>
<evidence type="ECO:0000256" key="1">
    <source>
        <dbReference type="SAM" id="MobiDB-lite"/>
    </source>
</evidence>
<evidence type="ECO:0000313" key="4">
    <source>
        <dbReference type="Proteomes" id="UP000011081"/>
    </source>
</evidence>
<evidence type="ECO:0000313" key="3">
    <source>
        <dbReference type="EMBL" id="ELA46329.1"/>
    </source>
</evidence>
<accession>L2GRR6</accession>
<dbReference type="InParanoid" id="L2GRR6"/>
<feature type="chain" id="PRO_5003960103" description="Secreted protein" evidence="2">
    <location>
        <begin position="29"/>
        <end position="294"/>
    </location>
</feature>
<protein>
    <recommendedName>
        <fullName evidence="5">Secreted protein</fullName>
    </recommendedName>
</protein>
<dbReference type="VEuPathDB" id="MicrosporidiaDB:VCUG_02174"/>
<evidence type="ECO:0008006" key="5">
    <source>
        <dbReference type="Google" id="ProtNLM"/>
    </source>
</evidence>
<keyword evidence="4" id="KW-1185">Reference proteome</keyword>
<keyword evidence="2" id="KW-0732">Signal</keyword>
<dbReference type="RefSeq" id="XP_008075187.1">
    <property type="nucleotide sequence ID" value="XM_008076996.1"/>
</dbReference>
<proteinExistence type="predicted"/>